<feature type="signal peptide" evidence="5">
    <location>
        <begin position="1"/>
        <end position="21"/>
    </location>
</feature>
<keyword evidence="5" id="KW-0732">Signal</keyword>
<dbReference type="AlphaFoldDB" id="A0A9W8N9F3"/>
<feature type="compositionally biased region" description="Polar residues" evidence="3">
    <location>
        <begin position="486"/>
        <end position="498"/>
    </location>
</feature>
<dbReference type="InterPro" id="IPR011043">
    <property type="entry name" value="Gal_Oxase/kelch_b-propeller"/>
</dbReference>
<evidence type="ECO:0000256" key="4">
    <source>
        <dbReference type="SAM" id="Phobius"/>
    </source>
</evidence>
<keyword evidence="4" id="KW-1133">Transmembrane helix</keyword>
<dbReference type="InterPro" id="IPR015915">
    <property type="entry name" value="Kelch-typ_b-propeller"/>
</dbReference>
<keyword evidence="4" id="KW-0812">Transmembrane</keyword>
<dbReference type="VEuPathDB" id="FungiDB:F4678DRAFT_113436"/>
<evidence type="ECO:0000313" key="6">
    <source>
        <dbReference type="EMBL" id="KAJ3564225.1"/>
    </source>
</evidence>
<dbReference type="Gene3D" id="2.120.10.80">
    <property type="entry name" value="Kelch-type beta propeller"/>
    <property type="match status" value="1"/>
</dbReference>
<reference evidence="6" key="1">
    <citation type="submission" date="2022-07" db="EMBL/GenBank/DDBJ databases">
        <title>Genome Sequence of Xylaria arbuscula.</title>
        <authorList>
            <person name="Buettner E."/>
        </authorList>
    </citation>
    <scope>NUCLEOTIDE SEQUENCE</scope>
    <source>
        <strain evidence="6">VT107</strain>
    </source>
</reference>
<feature type="compositionally biased region" description="Polar residues" evidence="3">
    <location>
        <begin position="584"/>
        <end position="614"/>
    </location>
</feature>
<evidence type="ECO:0000256" key="5">
    <source>
        <dbReference type="SAM" id="SignalP"/>
    </source>
</evidence>
<name>A0A9W8N9F3_9PEZI</name>
<keyword evidence="7" id="KW-1185">Reference proteome</keyword>
<proteinExistence type="predicted"/>
<dbReference type="Proteomes" id="UP001148614">
    <property type="component" value="Unassembled WGS sequence"/>
</dbReference>
<organism evidence="6 7">
    <name type="scientific">Xylaria arbuscula</name>
    <dbReference type="NCBI Taxonomy" id="114810"/>
    <lineage>
        <taxon>Eukaryota</taxon>
        <taxon>Fungi</taxon>
        <taxon>Dikarya</taxon>
        <taxon>Ascomycota</taxon>
        <taxon>Pezizomycotina</taxon>
        <taxon>Sordariomycetes</taxon>
        <taxon>Xylariomycetidae</taxon>
        <taxon>Xylariales</taxon>
        <taxon>Xylariaceae</taxon>
        <taxon>Xylaria</taxon>
    </lineage>
</organism>
<gene>
    <name evidence="6" type="ORF">NPX13_g7917</name>
</gene>
<dbReference type="PANTHER" id="PTHR46228:SF2">
    <property type="entry name" value="KELCH REPEAT PROTEIN (AFU_ORTHOLOGUE AFUA_4G14350)"/>
    <property type="match status" value="1"/>
</dbReference>
<sequence length="686" mass="75647">MHWKHIFPTAIVASVPSWVNAQQSGWLEGQKSTTMCTWQGLRAAQVNDTIYMDGGHLLWAREFENGNTQMDDDRNPLGLVYTLNLGVPFNTTTNISSILGTISKPDGGQANNYGPNYYDGAMLANNAEFFLYGGLLVKTDAYKLPDADETMYYQVYNQLDRDDWRPGFTKDQLTDNLTRYITYGGAANAPSENKAWYFGGSRSPTWGPIYEPSDDDATNPLNTSNTLITLDFNIQQSEKWSNSTLPRRIPSRANPSVVWIPVGDQGILVVLGGVLYPGYSTGTTLSLNEAQSNKESPGYMTNIDIYDVASGEWYQQPTSDAPPTLAMGCAVAATAQDSSSYNIYYYGGYDGIHDNEDFNDDVWILSLPSFIWTKISGEAEHARAGHQCLMPYPDQMVSVGGFRALQGYGQKCLDSNIIEVFNLTSGTWLESYDPSQWNEYGVPEVVHSKIGGDYAGGATITAPDSWAATGLANVFATTYNASKITPNYPYSSQSTGNETRGPLDEPKKGGGTPSWVAPVLGVVLGLVFLTAIAVGILLYRKRRVLMNKNGRSDTPSDEHQSHIRRWLFTTHDKGQTETTEDPSSHYNLPYSRNETPGLSAGFSSPSPNPETTLEMSSDQRPFELMGDTTLSPAELNGESLHYNKGARRIHLSGNNSLSSQARFPKTNQVASARLKWACHRPRWPQH</sequence>
<keyword evidence="1" id="KW-0880">Kelch repeat</keyword>
<feature type="chain" id="PRO_5040735444" evidence="5">
    <location>
        <begin position="22"/>
        <end position="686"/>
    </location>
</feature>
<evidence type="ECO:0000313" key="7">
    <source>
        <dbReference type="Proteomes" id="UP001148614"/>
    </source>
</evidence>
<evidence type="ECO:0000256" key="2">
    <source>
        <dbReference type="ARBA" id="ARBA00022737"/>
    </source>
</evidence>
<feature type="region of interest" description="Disordered" evidence="3">
    <location>
        <begin position="486"/>
        <end position="510"/>
    </location>
</feature>
<keyword evidence="4" id="KW-0472">Membrane</keyword>
<dbReference type="SUPFAM" id="SSF50965">
    <property type="entry name" value="Galactose oxidase, central domain"/>
    <property type="match status" value="1"/>
</dbReference>
<evidence type="ECO:0000256" key="3">
    <source>
        <dbReference type="SAM" id="MobiDB-lite"/>
    </source>
</evidence>
<feature type="region of interest" description="Disordered" evidence="3">
    <location>
        <begin position="570"/>
        <end position="614"/>
    </location>
</feature>
<comment type="caution">
    <text evidence="6">The sequence shown here is derived from an EMBL/GenBank/DDBJ whole genome shotgun (WGS) entry which is preliminary data.</text>
</comment>
<protein>
    <submittedName>
        <fullName evidence="6">Uncharacterized protein</fullName>
    </submittedName>
</protein>
<feature type="transmembrane region" description="Helical" evidence="4">
    <location>
        <begin position="515"/>
        <end position="539"/>
    </location>
</feature>
<dbReference type="EMBL" id="JANPWZ010001644">
    <property type="protein sequence ID" value="KAJ3564225.1"/>
    <property type="molecule type" value="Genomic_DNA"/>
</dbReference>
<dbReference type="PANTHER" id="PTHR46228">
    <property type="entry name" value="KELCH DOMAIN-CONTAINING PROTEIN"/>
    <property type="match status" value="1"/>
</dbReference>
<evidence type="ECO:0000256" key="1">
    <source>
        <dbReference type="ARBA" id="ARBA00022441"/>
    </source>
</evidence>
<keyword evidence="2" id="KW-0677">Repeat</keyword>
<accession>A0A9W8N9F3</accession>